<dbReference type="PANTHER" id="PTHR11136:SF5">
    <property type="entry name" value="FOLYLPOLYGLUTAMATE SYNTHASE, MITOCHONDRIAL"/>
    <property type="match status" value="1"/>
</dbReference>
<dbReference type="Proteomes" id="UP001187531">
    <property type="component" value="Unassembled WGS sequence"/>
</dbReference>
<evidence type="ECO:0000313" key="21">
    <source>
        <dbReference type="EMBL" id="KAK2719460.1"/>
    </source>
</evidence>
<dbReference type="GO" id="GO:0006730">
    <property type="term" value="P:one-carbon metabolic process"/>
    <property type="evidence" value="ECO:0007669"/>
    <property type="project" value="UniProtKB-KW"/>
</dbReference>
<evidence type="ECO:0000256" key="2">
    <source>
        <dbReference type="ARBA" id="ARBA00004305"/>
    </source>
</evidence>
<feature type="binding site" evidence="18">
    <location>
        <position position="353"/>
    </location>
    <ligand>
        <name>ATP</name>
        <dbReference type="ChEBI" id="CHEBI:30616"/>
    </ligand>
</feature>
<organism evidence="21 22">
    <name type="scientific">Artemia franciscana</name>
    <name type="common">Brine shrimp</name>
    <name type="synonym">Artemia sanfranciscana</name>
    <dbReference type="NCBI Taxonomy" id="6661"/>
    <lineage>
        <taxon>Eukaryota</taxon>
        <taxon>Metazoa</taxon>
        <taxon>Ecdysozoa</taxon>
        <taxon>Arthropoda</taxon>
        <taxon>Crustacea</taxon>
        <taxon>Branchiopoda</taxon>
        <taxon>Anostraca</taxon>
        <taxon>Artemiidae</taxon>
        <taxon>Artemia</taxon>
    </lineage>
</organism>
<dbReference type="GO" id="GO:0046872">
    <property type="term" value="F:metal ion binding"/>
    <property type="evidence" value="ECO:0007669"/>
    <property type="project" value="UniProtKB-KW"/>
</dbReference>
<evidence type="ECO:0000256" key="7">
    <source>
        <dbReference type="ARBA" id="ARBA00022563"/>
    </source>
</evidence>
<dbReference type="PANTHER" id="PTHR11136">
    <property type="entry name" value="FOLYLPOLYGLUTAMATE SYNTHASE-RELATED"/>
    <property type="match status" value="1"/>
</dbReference>
<dbReference type="GO" id="GO:0004326">
    <property type="term" value="F:tetrahydrofolylpolyglutamate synthase activity"/>
    <property type="evidence" value="ECO:0007669"/>
    <property type="project" value="UniProtKB-EC"/>
</dbReference>
<comment type="pathway">
    <text evidence="4 17">Cofactor biosynthesis; tetrahydrofolylpolyglutamate biosynthesis.</text>
</comment>
<dbReference type="EMBL" id="JAVRJZ010000008">
    <property type="protein sequence ID" value="KAK2719460.1"/>
    <property type="molecule type" value="Genomic_DNA"/>
</dbReference>
<keyword evidence="12 18" id="KW-0067">ATP-binding</keyword>
<keyword evidence="11" id="KW-0999">Mitochondrion inner membrane</keyword>
<feature type="binding site" evidence="19">
    <location>
        <position position="189"/>
    </location>
    <ligand>
        <name>Mg(2+)</name>
        <dbReference type="ChEBI" id="CHEBI:18420"/>
        <label>1</label>
    </ligand>
</feature>
<dbReference type="GO" id="GO:0005759">
    <property type="term" value="C:mitochondrial matrix"/>
    <property type="evidence" value="ECO:0007669"/>
    <property type="project" value="UniProtKB-SubCell"/>
</dbReference>
<feature type="binding site" evidence="19">
    <location>
        <position position="120"/>
    </location>
    <ligand>
        <name>Mg(2+)</name>
        <dbReference type="ChEBI" id="CHEBI:18420"/>
        <label>1</label>
    </ligand>
</feature>
<keyword evidence="10 18" id="KW-0547">Nucleotide-binding</keyword>
<accession>A0AA88LFC2</accession>
<dbReference type="AlphaFoldDB" id="A0AA88LFC2"/>
<evidence type="ECO:0000256" key="13">
    <source>
        <dbReference type="ARBA" id="ARBA00022842"/>
    </source>
</evidence>
<dbReference type="InterPro" id="IPR023600">
    <property type="entry name" value="Folylpolyglutamate_synth_euk"/>
</dbReference>
<dbReference type="Gene3D" id="3.90.190.20">
    <property type="entry name" value="Mur ligase, C-terminal domain"/>
    <property type="match status" value="1"/>
</dbReference>
<evidence type="ECO:0000256" key="15">
    <source>
        <dbReference type="ARBA" id="ARBA00023136"/>
    </source>
</evidence>
<keyword evidence="22" id="KW-1185">Reference proteome</keyword>
<evidence type="ECO:0000256" key="3">
    <source>
        <dbReference type="ARBA" id="ARBA00004496"/>
    </source>
</evidence>
<evidence type="ECO:0000256" key="16">
    <source>
        <dbReference type="ARBA" id="ARBA00047493"/>
    </source>
</evidence>
<comment type="caution">
    <text evidence="21">The sequence shown here is derived from an EMBL/GenBank/DDBJ whole genome shotgun (WGS) entry which is preliminary data.</text>
</comment>
<evidence type="ECO:0000256" key="11">
    <source>
        <dbReference type="ARBA" id="ARBA00022792"/>
    </source>
</evidence>
<comment type="subcellular location">
    <subcellularLocation>
        <location evidence="3">Cytoplasm</location>
    </subcellularLocation>
    <subcellularLocation>
        <location evidence="1">Mitochondrion inner membrane</location>
    </subcellularLocation>
    <subcellularLocation>
        <location evidence="2">Mitochondrion matrix</location>
    </subcellularLocation>
</comment>
<protein>
    <recommendedName>
        <fullName evidence="17">Folylpolyglutamate synthase</fullName>
        <ecNumber evidence="17">6.3.2.17</ecNumber>
    </recommendedName>
    <alternativeName>
        <fullName evidence="17">Folylpoly-gamma-glutamate synthetase</fullName>
    </alternativeName>
    <alternativeName>
        <fullName evidence="17">Tetrahydrofolylpolyglutamate synthase</fullName>
    </alternativeName>
</protein>
<dbReference type="PROSITE" id="PS01012">
    <property type="entry name" value="FOLYLPOLYGLU_SYNT_2"/>
    <property type="match status" value="1"/>
</dbReference>
<evidence type="ECO:0000256" key="9">
    <source>
        <dbReference type="ARBA" id="ARBA00022723"/>
    </source>
</evidence>
<dbReference type="GO" id="GO:0005743">
    <property type="term" value="C:mitochondrial inner membrane"/>
    <property type="evidence" value="ECO:0007669"/>
    <property type="project" value="UniProtKB-SubCell"/>
</dbReference>
<evidence type="ECO:0000256" key="4">
    <source>
        <dbReference type="ARBA" id="ARBA00005150"/>
    </source>
</evidence>
<dbReference type="EC" id="6.3.2.17" evidence="17"/>
<evidence type="ECO:0000256" key="5">
    <source>
        <dbReference type="ARBA" id="ARBA00008276"/>
    </source>
</evidence>
<keyword evidence="9 19" id="KW-0479">Metal-binding</keyword>
<evidence type="ECO:0000313" key="22">
    <source>
        <dbReference type="Proteomes" id="UP001187531"/>
    </source>
</evidence>
<evidence type="ECO:0000256" key="20">
    <source>
        <dbReference type="SAM" id="Coils"/>
    </source>
</evidence>
<evidence type="ECO:0000256" key="17">
    <source>
        <dbReference type="PIRNR" id="PIRNR038895"/>
    </source>
</evidence>
<keyword evidence="8 17" id="KW-0436">Ligase</keyword>
<dbReference type="Gene3D" id="3.40.1190.10">
    <property type="entry name" value="Mur-like, catalytic domain"/>
    <property type="match status" value="1"/>
</dbReference>
<evidence type="ECO:0000256" key="6">
    <source>
        <dbReference type="ARBA" id="ARBA00022490"/>
    </source>
</evidence>
<feature type="coiled-coil region" evidence="20">
    <location>
        <begin position="34"/>
        <end position="61"/>
    </location>
</feature>
<keyword evidence="15" id="KW-0472">Membrane</keyword>
<keyword evidence="20" id="KW-0175">Coiled coil</keyword>
<dbReference type="InterPro" id="IPR018109">
    <property type="entry name" value="Folylpolyglutamate_synth_CS"/>
</dbReference>
<keyword evidence="7 17" id="KW-0554">One-carbon metabolism</keyword>
<feature type="binding site" evidence="19">
    <location>
        <position position="217"/>
    </location>
    <ligand>
        <name>Mg(2+)</name>
        <dbReference type="ChEBI" id="CHEBI:18420"/>
        <label>1</label>
    </ligand>
</feature>
<sequence length="544" mass="61532">MAKFLKPNHIKNFINRYIYQSVSEMIQPSSKKSYEQAVAKLNSLQTNAAVLERAKQDKDRTAALNVPQTEKYLQRLGILHFDLDKLNIIHVSGTKGKGSTCAFTEAILRCHNLKTGFYSSPHLISVRERIRINGQPLSKNKFADYFWEVFEKLDNSKEHPTDLPAYFKFLTVMAFYVFLKEEVNVAVIEVGIGGQFDCTNVIRQPVVCGITSLGLDHTSILGDTVEKIAWHKAGIMKPGAPAFTVVQPESAVDILQDRAFERETEVHFVPPLEAYRWFPYPPHLGLYGEVQKLNASLALQLTRYWLKWHSSGSAIAGCEPFRLPWKSALGLRAAKWPGRCQTVRKGNLFYLLDGAHTVESLTECSIWFSKTSKILTESADALREKILKVLVFNATGDRSPKLLLSCLVEHDWDYVILTTNVLVPDQSCSSDITNFQVSRESQLRRLEQNKVAWMELQNTEPAKSSTLVFEYISDVLSWISEKERNGHFEQIQVLVTGSLHLVGGLLSGIQPDITEEDESGSFKILKSHYKHLWDLRENSSPGTP</sequence>
<evidence type="ECO:0000256" key="18">
    <source>
        <dbReference type="PIRSR" id="PIRSR038895-1"/>
    </source>
</evidence>
<dbReference type="SUPFAM" id="SSF53244">
    <property type="entry name" value="MurD-like peptide ligases, peptide-binding domain"/>
    <property type="match status" value="1"/>
</dbReference>
<comment type="function">
    <text evidence="17">Catalyzes conversion of folates to polyglutamate derivatives allowing concentration of folate compounds in the cell and the intracellular retention of these cofactors, which are important substrates for most of the folate-dependent enzymes that are involved in one-carbon transfer reactions involved in purine, pyrimidine and amino acid synthesis.</text>
</comment>
<proteinExistence type="inferred from homology"/>
<dbReference type="NCBIfam" id="TIGR01499">
    <property type="entry name" value="folC"/>
    <property type="match status" value="1"/>
</dbReference>
<evidence type="ECO:0000256" key="10">
    <source>
        <dbReference type="ARBA" id="ARBA00022741"/>
    </source>
</evidence>
<comment type="similarity">
    <text evidence="5 17">Belongs to the folylpolyglutamate synthase family.</text>
</comment>
<feature type="binding site" evidence="18">
    <location>
        <position position="339"/>
    </location>
    <ligand>
        <name>ATP</name>
        <dbReference type="ChEBI" id="CHEBI:30616"/>
    </ligand>
</feature>
<dbReference type="InterPro" id="IPR036565">
    <property type="entry name" value="Mur-like_cat_sf"/>
</dbReference>
<dbReference type="GO" id="GO:0005829">
    <property type="term" value="C:cytosol"/>
    <property type="evidence" value="ECO:0007669"/>
    <property type="project" value="TreeGrafter"/>
</dbReference>
<evidence type="ECO:0000256" key="14">
    <source>
        <dbReference type="ARBA" id="ARBA00023128"/>
    </source>
</evidence>
<evidence type="ECO:0000256" key="19">
    <source>
        <dbReference type="PIRSR" id="PIRSR038895-2"/>
    </source>
</evidence>
<evidence type="ECO:0000256" key="12">
    <source>
        <dbReference type="ARBA" id="ARBA00022840"/>
    </source>
</evidence>
<comment type="catalytic activity">
    <reaction evidence="16 17">
        <text>(6S)-5,6,7,8-tetrahydrofolyl-(gamma-L-Glu)(n) + L-glutamate + ATP = (6S)-5,6,7,8-tetrahydrofolyl-(gamma-L-Glu)(n+1) + ADP + phosphate + H(+)</text>
        <dbReference type="Rhea" id="RHEA:10580"/>
        <dbReference type="Rhea" id="RHEA-COMP:14738"/>
        <dbReference type="Rhea" id="RHEA-COMP:14740"/>
        <dbReference type="ChEBI" id="CHEBI:15378"/>
        <dbReference type="ChEBI" id="CHEBI:29985"/>
        <dbReference type="ChEBI" id="CHEBI:30616"/>
        <dbReference type="ChEBI" id="CHEBI:43474"/>
        <dbReference type="ChEBI" id="CHEBI:141005"/>
        <dbReference type="ChEBI" id="CHEBI:456216"/>
        <dbReference type="EC" id="6.3.2.17"/>
    </reaction>
</comment>
<dbReference type="FunFam" id="3.40.1190.10:FF:000020">
    <property type="entry name" value="Folylpolyglutamate synthase"/>
    <property type="match status" value="1"/>
</dbReference>
<dbReference type="InterPro" id="IPR036615">
    <property type="entry name" value="Mur_ligase_C_dom_sf"/>
</dbReference>
<keyword evidence="13 19" id="KW-0460">Magnesium</keyword>
<reference evidence="21" key="1">
    <citation type="submission" date="2023-07" db="EMBL/GenBank/DDBJ databases">
        <title>Chromosome-level genome assembly of Artemia franciscana.</title>
        <authorList>
            <person name="Jo E."/>
        </authorList>
    </citation>
    <scope>NUCLEOTIDE SEQUENCE</scope>
    <source>
        <tissue evidence="21">Whole body</tissue>
    </source>
</reference>
<evidence type="ECO:0000256" key="8">
    <source>
        <dbReference type="ARBA" id="ARBA00022598"/>
    </source>
</evidence>
<dbReference type="InterPro" id="IPR001645">
    <property type="entry name" value="Folylpolyglutamate_synth"/>
</dbReference>
<name>A0AA88LFC2_ARTSF</name>
<dbReference type="PIRSF" id="PIRSF038895">
    <property type="entry name" value="FPGS"/>
    <property type="match status" value="1"/>
</dbReference>
<dbReference type="GO" id="GO:0005524">
    <property type="term" value="F:ATP binding"/>
    <property type="evidence" value="ECO:0007669"/>
    <property type="project" value="UniProtKB-KW"/>
</dbReference>
<keyword evidence="6" id="KW-0963">Cytoplasm</keyword>
<gene>
    <name evidence="21" type="ORF">QYM36_005073</name>
</gene>
<keyword evidence="14" id="KW-0496">Mitochondrion</keyword>
<evidence type="ECO:0000256" key="1">
    <source>
        <dbReference type="ARBA" id="ARBA00004273"/>
    </source>
</evidence>
<comment type="cofactor">
    <cofactor evidence="17">
        <name>a monovalent cation</name>
        <dbReference type="ChEBI" id="CHEBI:60242"/>
    </cofactor>
    <text evidence="17">A monovalent cation.</text>
</comment>
<dbReference type="SUPFAM" id="SSF53623">
    <property type="entry name" value="MurD-like peptide ligases, catalytic domain"/>
    <property type="match status" value="1"/>
</dbReference>